<dbReference type="PANTHER" id="PTHR10628:SF30">
    <property type="entry name" value="EXO-ALPHA-SIALIDASE"/>
    <property type="match status" value="1"/>
</dbReference>
<evidence type="ECO:0000259" key="9">
    <source>
        <dbReference type="SMART" id="SM00560"/>
    </source>
</evidence>
<keyword evidence="5" id="KW-1015">Disulfide bond</keyword>
<feature type="region of interest" description="Disordered" evidence="6">
    <location>
        <begin position="64"/>
        <end position="113"/>
    </location>
</feature>
<dbReference type="SUPFAM" id="SSF50939">
    <property type="entry name" value="Sialidases"/>
    <property type="match status" value="1"/>
</dbReference>
<feature type="signal peptide" evidence="7">
    <location>
        <begin position="1"/>
        <end position="39"/>
    </location>
</feature>
<dbReference type="Pfam" id="PF13088">
    <property type="entry name" value="BNR_2"/>
    <property type="match status" value="1"/>
</dbReference>
<dbReference type="InterPro" id="IPR036278">
    <property type="entry name" value="Sialidase_sf"/>
</dbReference>
<comment type="caution">
    <text evidence="10">The sequence shown here is derived from an EMBL/GenBank/DDBJ whole genome shotgun (WGS) entry which is preliminary data.</text>
</comment>
<comment type="similarity">
    <text evidence="2">Belongs to the glycosyl hydrolase 33 family.</text>
</comment>
<dbReference type="Gene3D" id="2.60.120.200">
    <property type="match status" value="1"/>
</dbReference>
<evidence type="ECO:0000256" key="4">
    <source>
        <dbReference type="ARBA" id="ARBA00022729"/>
    </source>
</evidence>
<evidence type="ECO:0000256" key="3">
    <source>
        <dbReference type="ARBA" id="ARBA00012733"/>
    </source>
</evidence>
<dbReference type="SMART" id="SM00560">
    <property type="entry name" value="LamGL"/>
    <property type="match status" value="1"/>
</dbReference>
<evidence type="ECO:0000256" key="6">
    <source>
        <dbReference type="SAM" id="MobiDB-lite"/>
    </source>
</evidence>
<comment type="catalytic activity">
    <reaction evidence="1">
        <text>Hydrolysis of alpha-(2-&gt;3)-, alpha-(2-&gt;6)-, alpha-(2-&gt;8)- glycosidic linkages of terminal sialic acid residues in oligosaccharides, glycoproteins, glycolipids, colominic acid and synthetic substrates.</text>
        <dbReference type="EC" id="3.2.1.18"/>
    </reaction>
</comment>
<reference evidence="11" key="1">
    <citation type="journal article" date="2019" name="Int. J. Syst. Evol. Microbiol.">
        <title>The Global Catalogue of Microorganisms (GCM) 10K type strain sequencing project: providing services to taxonomists for standard genome sequencing and annotation.</title>
        <authorList>
            <consortium name="The Broad Institute Genomics Platform"/>
            <consortium name="The Broad Institute Genome Sequencing Center for Infectious Disease"/>
            <person name="Wu L."/>
            <person name="Ma J."/>
        </authorList>
    </citation>
    <scope>NUCLEOTIDE SEQUENCE [LARGE SCALE GENOMIC DNA]</scope>
    <source>
        <strain evidence="11">JCM 13929</strain>
    </source>
</reference>
<feature type="region of interest" description="Disordered" evidence="6">
    <location>
        <begin position="464"/>
        <end position="500"/>
    </location>
</feature>
<feature type="domain" description="LamG-like jellyroll fold" evidence="9">
    <location>
        <begin position="532"/>
        <end position="672"/>
    </location>
</feature>
<dbReference type="InterPro" id="IPR026856">
    <property type="entry name" value="Sialidase_fam"/>
</dbReference>
<feature type="chain" id="PRO_5046729463" description="exo-alpha-sialidase" evidence="7">
    <location>
        <begin position="40"/>
        <end position="698"/>
    </location>
</feature>
<name>A0ABP4SJA6_9ACTN</name>
<keyword evidence="11" id="KW-1185">Reference proteome</keyword>
<dbReference type="InterPro" id="IPR013320">
    <property type="entry name" value="ConA-like_dom_sf"/>
</dbReference>
<dbReference type="InterPro" id="IPR006558">
    <property type="entry name" value="LamG-like"/>
</dbReference>
<sequence>MHDGYPPEGRTGRSWRRRAGAVTMLAGLLVGASVAPVAAAPTPAPETPTATAPATTAVATVVATPTGTTPGTAPATTPTETTPAETAPTETTPTETTPTEAPETPEAGASGGAPFADEQVIYKQGDFGYACFRIPAVVRATNGMVLAFAEGRVKDCGDDEDIDLVLRRSADSGRTWGPLQVISEGNGTTHGNPVPIVDRRTGRVVLVSTHNGAEPCPNGCDRDPWVQFSDDHGATWSAAREMTEGKRPEWNFWYATGPMHGIQLERGPHAGRLIVGASYESWDRVGPHAYGTHLLYSDDSGETWNIGAETSYDDGSIIAQEVTVVELTDGRIYASGRERGTDEGNRAYATSGDGGETWDGPIRTVPALATTDVQGSLARFSDGRLLFSSPMHPGAREAMGIRSSYDEGRRFETWDEGKVFHWGPSAYSDMVRLDGDEAALMYEAGAVTPYEQIRFTRFNEAYLETPNDTPPGIPGPPAPGPTTPDVSPDRNPAYVRGGARPVAGRFGNGLALDRVDDRVEVPFDDSIDLGAKDFTLTTWIRYSETTGSHAILWFHRVDRGTNPPGLWLRAEPASNRIRAVMSVDRFDVTVQSPGAYNDGQWHFVALQRAGGELRLSVDGVRVSSAPVPGGSLTLGKEFGLDGIHIGQRLDGVDRFRGTLDEVRVYRRALSGTELDLIRQRNLPIGGRLGLRLPFDTVN</sequence>
<dbReference type="EMBL" id="BAAAMU010000096">
    <property type="protein sequence ID" value="GAA1673721.1"/>
    <property type="molecule type" value="Genomic_DNA"/>
</dbReference>
<dbReference type="SMART" id="SM00282">
    <property type="entry name" value="LamG"/>
    <property type="match status" value="1"/>
</dbReference>
<dbReference type="PANTHER" id="PTHR10628">
    <property type="entry name" value="SIALIDASE"/>
    <property type="match status" value="1"/>
</dbReference>
<organism evidence="10 11">
    <name type="scientific">Nonomuraea maheshkhaliensis</name>
    <dbReference type="NCBI Taxonomy" id="419590"/>
    <lineage>
        <taxon>Bacteria</taxon>
        <taxon>Bacillati</taxon>
        <taxon>Actinomycetota</taxon>
        <taxon>Actinomycetes</taxon>
        <taxon>Streptosporangiales</taxon>
        <taxon>Streptosporangiaceae</taxon>
        <taxon>Nonomuraea</taxon>
    </lineage>
</organism>
<dbReference type="Gene3D" id="2.120.10.10">
    <property type="match status" value="1"/>
</dbReference>
<protein>
    <recommendedName>
        <fullName evidence="3">exo-alpha-sialidase</fullName>
        <ecNumber evidence="3">3.2.1.18</ecNumber>
    </recommendedName>
</protein>
<proteinExistence type="inferred from homology"/>
<evidence type="ECO:0000259" key="8">
    <source>
        <dbReference type="SMART" id="SM00282"/>
    </source>
</evidence>
<dbReference type="InterPro" id="IPR011040">
    <property type="entry name" value="Sialidase"/>
</dbReference>
<gene>
    <name evidence="10" type="ORF">GCM10009733_083510</name>
</gene>
<evidence type="ECO:0000256" key="1">
    <source>
        <dbReference type="ARBA" id="ARBA00000427"/>
    </source>
</evidence>
<dbReference type="SUPFAM" id="SSF49899">
    <property type="entry name" value="Concanavalin A-like lectins/glucanases"/>
    <property type="match status" value="1"/>
</dbReference>
<keyword evidence="4 7" id="KW-0732">Signal</keyword>
<dbReference type="Pfam" id="PF13385">
    <property type="entry name" value="Laminin_G_3"/>
    <property type="match status" value="1"/>
</dbReference>
<accession>A0ABP4SJA6</accession>
<dbReference type="RefSeq" id="WP_346112375.1">
    <property type="nucleotide sequence ID" value="NZ_BAAAMU010000096.1"/>
</dbReference>
<evidence type="ECO:0000256" key="5">
    <source>
        <dbReference type="ARBA" id="ARBA00023157"/>
    </source>
</evidence>
<feature type="region of interest" description="Disordered" evidence="6">
    <location>
        <begin position="336"/>
        <end position="355"/>
    </location>
</feature>
<dbReference type="EC" id="3.2.1.18" evidence="3"/>
<feature type="compositionally biased region" description="Basic and acidic residues" evidence="6">
    <location>
        <begin position="336"/>
        <end position="345"/>
    </location>
</feature>
<evidence type="ECO:0000313" key="11">
    <source>
        <dbReference type="Proteomes" id="UP001500064"/>
    </source>
</evidence>
<dbReference type="CDD" id="cd15482">
    <property type="entry name" value="Sialidase_non-viral"/>
    <property type="match status" value="1"/>
</dbReference>
<dbReference type="InterPro" id="IPR001791">
    <property type="entry name" value="Laminin_G"/>
</dbReference>
<feature type="compositionally biased region" description="Pro residues" evidence="6">
    <location>
        <begin position="468"/>
        <end position="482"/>
    </location>
</feature>
<evidence type="ECO:0000256" key="2">
    <source>
        <dbReference type="ARBA" id="ARBA00009348"/>
    </source>
</evidence>
<evidence type="ECO:0000256" key="7">
    <source>
        <dbReference type="SAM" id="SignalP"/>
    </source>
</evidence>
<feature type="domain" description="Laminin G" evidence="8">
    <location>
        <begin position="532"/>
        <end position="667"/>
    </location>
</feature>
<dbReference type="CDD" id="cd00110">
    <property type="entry name" value="LamG"/>
    <property type="match status" value="1"/>
</dbReference>
<dbReference type="Proteomes" id="UP001500064">
    <property type="component" value="Unassembled WGS sequence"/>
</dbReference>
<evidence type="ECO:0000313" key="10">
    <source>
        <dbReference type="EMBL" id="GAA1673721.1"/>
    </source>
</evidence>